<dbReference type="GO" id="GO:0004497">
    <property type="term" value="F:monooxygenase activity"/>
    <property type="evidence" value="ECO:0007669"/>
    <property type="project" value="UniProtKB-KW"/>
</dbReference>
<keyword evidence="2" id="KW-0560">Oxidoreductase</keyword>
<feature type="region of interest" description="Disordered" evidence="1">
    <location>
        <begin position="77"/>
        <end position="109"/>
    </location>
</feature>
<evidence type="ECO:0000313" key="2">
    <source>
        <dbReference type="EMBL" id="KAJ5174260.1"/>
    </source>
</evidence>
<protein>
    <submittedName>
        <fullName evidence="2">Monooxygenase</fullName>
    </submittedName>
</protein>
<accession>A0A9W9LSD2</accession>
<comment type="caution">
    <text evidence="2">The sequence shown here is derived from an EMBL/GenBank/DDBJ whole genome shotgun (WGS) entry which is preliminary data.</text>
</comment>
<keyword evidence="2" id="KW-0503">Monooxygenase</keyword>
<reference evidence="2" key="2">
    <citation type="journal article" date="2023" name="IMA Fungus">
        <title>Comparative genomic study of the Penicillium genus elucidates a diverse pangenome and 15 lateral gene transfer events.</title>
        <authorList>
            <person name="Petersen C."/>
            <person name="Sorensen T."/>
            <person name="Nielsen M.R."/>
            <person name="Sondergaard T.E."/>
            <person name="Sorensen J.L."/>
            <person name="Fitzpatrick D.A."/>
            <person name="Frisvad J.C."/>
            <person name="Nielsen K.L."/>
        </authorList>
    </citation>
    <scope>NUCLEOTIDE SEQUENCE</scope>
    <source>
        <strain evidence="2">IBT 26290</strain>
    </source>
</reference>
<dbReference type="RefSeq" id="XP_056545868.1">
    <property type="nucleotide sequence ID" value="XM_056682262.1"/>
</dbReference>
<name>A0A9W9LSD2_9EURO</name>
<organism evidence="2 3">
    <name type="scientific">Penicillium canariense</name>
    <dbReference type="NCBI Taxonomy" id="189055"/>
    <lineage>
        <taxon>Eukaryota</taxon>
        <taxon>Fungi</taxon>
        <taxon>Dikarya</taxon>
        <taxon>Ascomycota</taxon>
        <taxon>Pezizomycotina</taxon>
        <taxon>Eurotiomycetes</taxon>
        <taxon>Eurotiomycetidae</taxon>
        <taxon>Eurotiales</taxon>
        <taxon>Aspergillaceae</taxon>
        <taxon>Penicillium</taxon>
    </lineage>
</organism>
<keyword evidence="3" id="KW-1185">Reference proteome</keyword>
<reference evidence="2" key="1">
    <citation type="submission" date="2022-11" db="EMBL/GenBank/DDBJ databases">
        <authorList>
            <person name="Petersen C."/>
        </authorList>
    </citation>
    <scope>NUCLEOTIDE SEQUENCE</scope>
    <source>
        <strain evidence="2">IBT 26290</strain>
    </source>
</reference>
<evidence type="ECO:0000313" key="3">
    <source>
        <dbReference type="Proteomes" id="UP001149163"/>
    </source>
</evidence>
<dbReference type="Proteomes" id="UP001149163">
    <property type="component" value="Unassembled WGS sequence"/>
</dbReference>
<feature type="compositionally biased region" description="Polar residues" evidence="1">
    <location>
        <begin position="79"/>
        <end position="95"/>
    </location>
</feature>
<proteinExistence type="predicted"/>
<dbReference type="GeneID" id="81421438"/>
<gene>
    <name evidence="2" type="ORF">N7482_000137</name>
</gene>
<evidence type="ECO:0000256" key="1">
    <source>
        <dbReference type="SAM" id="MobiDB-lite"/>
    </source>
</evidence>
<dbReference type="AlphaFoldDB" id="A0A9W9LSD2"/>
<dbReference type="EMBL" id="JAPQKN010000001">
    <property type="protein sequence ID" value="KAJ5174260.1"/>
    <property type="molecule type" value="Genomic_DNA"/>
</dbReference>
<sequence length="109" mass="12238">MPTYLVAVPGGRMPIPALPHSHRCAIRPVALCDSRPHPRGYDETLLWKSVGAKRYVILRFDRFVFVACEDKTELEKAVATSTRYSNRSGSRTSTAVPMVPPHQSQQDMQ</sequence>